<dbReference type="EMBL" id="CP019082">
    <property type="protein sequence ID" value="APW62072.1"/>
    <property type="molecule type" value="Genomic_DNA"/>
</dbReference>
<dbReference type="NCBIfam" id="TIGR04294">
    <property type="entry name" value="pre_pil_HX9DG"/>
    <property type="match status" value="1"/>
</dbReference>
<dbReference type="InterPro" id="IPR027558">
    <property type="entry name" value="Pre_pil_HX9DG_C"/>
</dbReference>
<feature type="domain" description="DUF1559" evidence="2">
    <location>
        <begin position="39"/>
        <end position="321"/>
    </location>
</feature>
<dbReference type="Proteomes" id="UP000186309">
    <property type="component" value="Chromosome"/>
</dbReference>
<dbReference type="SUPFAM" id="SSF54523">
    <property type="entry name" value="Pili subunits"/>
    <property type="match status" value="1"/>
</dbReference>
<reference evidence="4" key="1">
    <citation type="submission" date="2016-12" db="EMBL/GenBank/DDBJ databases">
        <title>Comparative genomics of four Isosphaeraceae planctomycetes: a common pool of plasmids and glycoside hydrolase genes.</title>
        <authorList>
            <person name="Ivanova A."/>
        </authorList>
    </citation>
    <scope>NUCLEOTIDE SEQUENCE [LARGE SCALE GENOMIC DNA]</scope>
    <source>
        <strain evidence="4">PX4</strain>
    </source>
</reference>
<sequence>MISQARRIRRDIRAFTLIELLVVIAIIAVLIALLLPAVQSAREAARRIQCTNNLKQLALATHNYMDANGTFPMGDHRGRDYDGSTIRQNFGPFVGISQFMEAGNAYNSFNSSLMIMLSPNATVNGIGLATLWCPSDGKIVGYRSNDQTGWDDTVIPVCYSSYAGNLGPLIYYAKNAGDPNRMAQMQGIFSYIGGVAGDGRPSVPPVSISGVTDGTSNTILYMEHSFTKASETTPDNNPNGPNWWTSGDYGDTTIATLFPPNYFKNYNESEPTSKGGLWPGTYMFPRPNDRNFTPVATSLHPGGINAAFCDGSVRFIKDTVNSWNPRAITYSNPNYSLNGQNYGVFQALSTRNGGEVISADQY</sequence>
<feature type="transmembrane region" description="Helical" evidence="1">
    <location>
        <begin position="12"/>
        <end position="38"/>
    </location>
</feature>
<dbReference type="InterPro" id="IPR012902">
    <property type="entry name" value="N_methyl_site"/>
</dbReference>
<proteinExistence type="predicted"/>
<dbReference type="InterPro" id="IPR045584">
    <property type="entry name" value="Pilin-like"/>
</dbReference>
<organism evidence="3 4">
    <name type="scientific">Paludisphaera borealis</name>
    <dbReference type="NCBI Taxonomy" id="1387353"/>
    <lineage>
        <taxon>Bacteria</taxon>
        <taxon>Pseudomonadati</taxon>
        <taxon>Planctomycetota</taxon>
        <taxon>Planctomycetia</taxon>
        <taxon>Isosphaerales</taxon>
        <taxon>Isosphaeraceae</taxon>
        <taxon>Paludisphaera</taxon>
    </lineage>
</organism>
<dbReference type="PANTHER" id="PTHR30093">
    <property type="entry name" value="GENERAL SECRETION PATHWAY PROTEIN G"/>
    <property type="match status" value="1"/>
</dbReference>
<keyword evidence="1" id="KW-0472">Membrane</keyword>
<evidence type="ECO:0000313" key="3">
    <source>
        <dbReference type="EMBL" id="APW62072.1"/>
    </source>
</evidence>
<dbReference type="KEGG" id="pbor:BSF38_03604"/>
<dbReference type="NCBIfam" id="TIGR02532">
    <property type="entry name" value="IV_pilin_GFxxxE"/>
    <property type="match status" value="1"/>
</dbReference>
<dbReference type="InterPro" id="IPR011453">
    <property type="entry name" value="DUF1559"/>
</dbReference>
<dbReference type="Pfam" id="PF07596">
    <property type="entry name" value="SBP_bac_10"/>
    <property type="match status" value="1"/>
</dbReference>
<name>A0A1U7CT18_9BACT</name>
<evidence type="ECO:0000313" key="4">
    <source>
        <dbReference type="Proteomes" id="UP000186309"/>
    </source>
</evidence>
<keyword evidence="4" id="KW-1185">Reference proteome</keyword>
<keyword evidence="1" id="KW-1133">Transmembrane helix</keyword>
<dbReference type="Pfam" id="PF07963">
    <property type="entry name" value="N_methyl"/>
    <property type="match status" value="1"/>
</dbReference>
<keyword evidence="1" id="KW-0812">Transmembrane</keyword>
<evidence type="ECO:0000256" key="1">
    <source>
        <dbReference type="SAM" id="Phobius"/>
    </source>
</evidence>
<dbReference type="AlphaFoldDB" id="A0A1U7CT18"/>
<evidence type="ECO:0000259" key="2">
    <source>
        <dbReference type="Pfam" id="PF07596"/>
    </source>
</evidence>
<accession>A0A1U7CT18</accession>
<dbReference type="RefSeq" id="WP_257787826.1">
    <property type="nucleotide sequence ID" value="NZ_CP019082.1"/>
</dbReference>
<gene>
    <name evidence="3" type="ORF">BSF38_03604</name>
</gene>
<dbReference type="Gene3D" id="3.30.700.10">
    <property type="entry name" value="Glycoprotein, Type 4 Pilin"/>
    <property type="match status" value="1"/>
</dbReference>
<dbReference type="PANTHER" id="PTHR30093:SF2">
    <property type="entry name" value="TYPE II SECRETION SYSTEM PROTEIN H"/>
    <property type="match status" value="1"/>
</dbReference>
<protein>
    <recommendedName>
        <fullName evidence="2">DUF1559 domain-containing protein</fullName>
    </recommendedName>
</protein>
<dbReference type="STRING" id="1387353.BSF38_03604"/>